<evidence type="ECO:0000259" key="1">
    <source>
        <dbReference type="Pfam" id="PF06985"/>
    </source>
</evidence>
<dbReference type="RefSeq" id="XP_018031066.1">
    <property type="nucleotide sequence ID" value="XM_018183713.1"/>
</dbReference>
<dbReference type="PANTHER" id="PTHR24148">
    <property type="entry name" value="ANKYRIN REPEAT DOMAIN-CONTAINING PROTEIN 39 HOMOLOG-RELATED"/>
    <property type="match status" value="1"/>
</dbReference>
<organism evidence="2 3">
    <name type="scientific">Paraphaeosphaeria sporulosa</name>
    <dbReference type="NCBI Taxonomy" id="1460663"/>
    <lineage>
        <taxon>Eukaryota</taxon>
        <taxon>Fungi</taxon>
        <taxon>Dikarya</taxon>
        <taxon>Ascomycota</taxon>
        <taxon>Pezizomycotina</taxon>
        <taxon>Dothideomycetes</taxon>
        <taxon>Pleosporomycetidae</taxon>
        <taxon>Pleosporales</taxon>
        <taxon>Massarineae</taxon>
        <taxon>Didymosphaeriaceae</taxon>
        <taxon>Paraphaeosphaeria</taxon>
    </lineage>
</organism>
<protein>
    <submittedName>
        <fullName evidence="2">HET-domain-containing protein</fullName>
    </submittedName>
</protein>
<dbReference type="EMBL" id="KV441559">
    <property type="protein sequence ID" value="OAG00701.1"/>
    <property type="molecule type" value="Genomic_DNA"/>
</dbReference>
<name>A0A177C0E1_9PLEO</name>
<sequence>AETSTEDSTKTNFAHGRALHDRSIRLLQVKPDSRSNMLVVEFAEQKLKGASFEALSYFDIRTALEAALQERRYRNSRMLLWVDQICINQSNDQEKTHQVRMMPEIYAKADKAIVWLESQQLQDIIGVDLANNLYGRRNGKHYEPEKGIYDFHNFECKSKGVPTPPFDPTWTVRFKILGNP</sequence>
<dbReference type="InParanoid" id="A0A177C0E1"/>
<dbReference type="GeneID" id="28767199"/>
<feature type="domain" description="Heterokaryon incompatibility" evidence="1">
    <location>
        <begin position="56"/>
        <end position="132"/>
    </location>
</feature>
<dbReference type="STRING" id="1460663.A0A177C0E1"/>
<dbReference type="Pfam" id="PF06985">
    <property type="entry name" value="HET"/>
    <property type="match status" value="1"/>
</dbReference>
<gene>
    <name evidence="2" type="ORF">CC84DRAFT_1231000</name>
</gene>
<accession>A0A177C0E1</accession>
<dbReference type="InterPro" id="IPR052895">
    <property type="entry name" value="HetReg/Transcr_Mod"/>
</dbReference>
<proteinExistence type="predicted"/>
<dbReference type="Proteomes" id="UP000077069">
    <property type="component" value="Unassembled WGS sequence"/>
</dbReference>
<evidence type="ECO:0000313" key="2">
    <source>
        <dbReference type="EMBL" id="OAG00701.1"/>
    </source>
</evidence>
<dbReference type="AlphaFoldDB" id="A0A177C0E1"/>
<dbReference type="PANTHER" id="PTHR24148:SF64">
    <property type="entry name" value="HETEROKARYON INCOMPATIBILITY DOMAIN-CONTAINING PROTEIN"/>
    <property type="match status" value="1"/>
</dbReference>
<keyword evidence="3" id="KW-1185">Reference proteome</keyword>
<dbReference type="InterPro" id="IPR010730">
    <property type="entry name" value="HET"/>
</dbReference>
<reference evidence="2 3" key="1">
    <citation type="submission" date="2016-05" db="EMBL/GenBank/DDBJ databases">
        <title>Comparative analysis of secretome profiles of manganese(II)-oxidizing ascomycete fungi.</title>
        <authorList>
            <consortium name="DOE Joint Genome Institute"/>
            <person name="Zeiner C.A."/>
            <person name="Purvine S.O."/>
            <person name="Zink E.M."/>
            <person name="Wu S."/>
            <person name="Pasa-Tolic L."/>
            <person name="Chaput D.L."/>
            <person name="Haridas S."/>
            <person name="Grigoriev I.V."/>
            <person name="Santelli C.M."/>
            <person name="Hansel C.M."/>
        </authorList>
    </citation>
    <scope>NUCLEOTIDE SEQUENCE [LARGE SCALE GENOMIC DNA]</scope>
    <source>
        <strain evidence="2 3">AP3s5-JAC2a</strain>
    </source>
</reference>
<dbReference type="OrthoDB" id="2157530at2759"/>
<evidence type="ECO:0000313" key="3">
    <source>
        <dbReference type="Proteomes" id="UP000077069"/>
    </source>
</evidence>
<feature type="non-terminal residue" evidence="2">
    <location>
        <position position="1"/>
    </location>
</feature>